<feature type="region of interest" description="Disordered" evidence="6">
    <location>
        <begin position="365"/>
        <end position="396"/>
    </location>
</feature>
<dbReference type="NCBIfam" id="NF010041">
    <property type="entry name" value="PRK13517.1-1"/>
    <property type="match status" value="1"/>
</dbReference>
<dbReference type="InterPro" id="IPR014746">
    <property type="entry name" value="Gln_synth/guanido_kin_cat_dom"/>
</dbReference>
<comment type="caution">
    <text evidence="7">The sequence shown here is derived from an EMBL/GenBank/DDBJ whole genome shotgun (WGS) entry which is preliminary data.</text>
</comment>
<comment type="function">
    <text evidence="5">ATP-dependent carboxylate-amine ligase which exhibits weak glutamate--cysteine ligase activity.</text>
</comment>
<accession>A0ABV5QV55</accession>
<keyword evidence="3 5" id="KW-0067">ATP-binding</keyword>
<keyword evidence="2 5" id="KW-0547">Nucleotide-binding</keyword>
<organism evidence="7 8">
    <name type="scientific">Streptomyces roseoviridis</name>
    <dbReference type="NCBI Taxonomy" id="67361"/>
    <lineage>
        <taxon>Bacteria</taxon>
        <taxon>Bacillati</taxon>
        <taxon>Actinomycetota</taxon>
        <taxon>Actinomycetes</taxon>
        <taxon>Kitasatosporales</taxon>
        <taxon>Streptomycetaceae</taxon>
        <taxon>Streptomyces</taxon>
    </lineage>
</organism>
<dbReference type="NCBIfam" id="TIGR02050">
    <property type="entry name" value="gshA_cyan_rel"/>
    <property type="match status" value="1"/>
</dbReference>
<dbReference type="PANTHER" id="PTHR36510">
    <property type="entry name" value="GLUTAMATE--CYSTEINE LIGASE 2-RELATED"/>
    <property type="match status" value="1"/>
</dbReference>
<evidence type="ECO:0000256" key="2">
    <source>
        <dbReference type="ARBA" id="ARBA00022741"/>
    </source>
</evidence>
<dbReference type="RefSeq" id="WP_345484063.1">
    <property type="nucleotide sequence ID" value="NZ_BAAAWU010000001.1"/>
</dbReference>
<dbReference type="InterPro" id="IPR006336">
    <property type="entry name" value="GCS2"/>
</dbReference>
<dbReference type="EMBL" id="JBHMCT010000014">
    <property type="protein sequence ID" value="MFB9557347.1"/>
    <property type="molecule type" value="Genomic_DNA"/>
</dbReference>
<proteinExistence type="inferred from homology"/>
<dbReference type="InterPro" id="IPR011793">
    <property type="entry name" value="YbdK"/>
</dbReference>
<dbReference type="Pfam" id="PF04107">
    <property type="entry name" value="GCS2"/>
    <property type="match status" value="1"/>
</dbReference>
<dbReference type="EC" id="6.3.2.2" evidence="5"/>
<dbReference type="SUPFAM" id="SSF55931">
    <property type="entry name" value="Glutamine synthetase/guanido kinase"/>
    <property type="match status" value="1"/>
</dbReference>
<keyword evidence="1 5" id="KW-0436">Ligase</keyword>
<evidence type="ECO:0000256" key="1">
    <source>
        <dbReference type="ARBA" id="ARBA00022598"/>
    </source>
</evidence>
<dbReference type="GO" id="GO:0004357">
    <property type="term" value="F:glutamate-cysteine ligase activity"/>
    <property type="evidence" value="ECO:0007669"/>
    <property type="project" value="UniProtKB-EC"/>
</dbReference>
<dbReference type="InterPro" id="IPR050141">
    <property type="entry name" value="GCL_type2/YbdK_subfam"/>
</dbReference>
<evidence type="ECO:0000256" key="3">
    <source>
        <dbReference type="ARBA" id="ARBA00022840"/>
    </source>
</evidence>
<gene>
    <name evidence="7" type="ORF">ACFFTP_24560</name>
</gene>
<evidence type="ECO:0000313" key="8">
    <source>
        <dbReference type="Proteomes" id="UP001589716"/>
    </source>
</evidence>
<evidence type="ECO:0000313" key="7">
    <source>
        <dbReference type="EMBL" id="MFB9557347.1"/>
    </source>
</evidence>
<keyword evidence="8" id="KW-1185">Reference proteome</keyword>
<evidence type="ECO:0000256" key="6">
    <source>
        <dbReference type="SAM" id="MobiDB-lite"/>
    </source>
</evidence>
<evidence type="ECO:0000256" key="5">
    <source>
        <dbReference type="HAMAP-Rule" id="MF_01609"/>
    </source>
</evidence>
<comment type="catalytic activity">
    <reaction evidence="4 5">
        <text>L-cysteine + L-glutamate + ATP = gamma-L-glutamyl-L-cysteine + ADP + phosphate + H(+)</text>
        <dbReference type="Rhea" id="RHEA:13285"/>
        <dbReference type="ChEBI" id="CHEBI:15378"/>
        <dbReference type="ChEBI" id="CHEBI:29985"/>
        <dbReference type="ChEBI" id="CHEBI:30616"/>
        <dbReference type="ChEBI" id="CHEBI:35235"/>
        <dbReference type="ChEBI" id="CHEBI:43474"/>
        <dbReference type="ChEBI" id="CHEBI:58173"/>
        <dbReference type="ChEBI" id="CHEBI:456216"/>
        <dbReference type="EC" id="6.3.2.2"/>
    </reaction>
</comment>
<reference evidence="7 8" key="1">
    <citation type="submission" date="2024-09" db="EMBL/GenBank/DDBJ databases">
        <authorList>
            <person name="Sun Q."/>
            <person name="Mori K."/>
        </authorList>
    </citation>
    <scope>NUCLEOTIDE SEQUENCE [LARGE SCALE GENOMIC DNA]</scope>
    <source>
        <strain evidence="7 8">JCM 4414</strain>
    </source>
</reference>
<evidence type="ECO:0000256" key="4">
    <source>
        <dbReference type="ARBA" id="ARBA00048819"/>
    </source>
</evidence>
<dbReference type="PANTHER" id="PTHR36510:SF1">
    <property type="entry name" value="GLUTAMATE--CYSTEINE LIGASE 2-RELATED"/>
    <property type="match status" value="1"/>
</dbReference>
<comment type="similarity">
    <text evidence="5">Belongs to the glutamate--cysteine ligase type 2 family. YbdK subfamily.</text>
</comment>
<dbReference type="HAMAP" id="MF_01609">
    <property type="entry name" value="Glu_cys_ligase_2"/>
    <property type="match status" value="1"/>
</dbReference>
<dbReference type="Proteomes" id="UP001589716">
    <property type="component" value="Unassembled WGS sequence"/>
</dbReference>
<name>A0ABV5QV55_9ACTN</name>
<dbReference type="Gene3D" id="3.30.590.20">
    <property type="match status" value="1"/>
</dbReference>
<sequence>MTVRIGVEEEFHLIDVESGALAPRADAVLRRLGAHAEGYARELQQSVVETNSGVHDSLEDLHADLAASRRRLDRAASSQGLAIAAAGTAPLSRLGTVPPTTDARYLHMTDEYRRLADEQLICGAQVHIDVPDRDTAVRAMCAVSPWLPPLLALSASSPFWLGEDTGYASWRTMVWQRWPTSGAPACFADAEEYDRTLDELVRSGVLSDSGMIYYDIRPSAHLQTLELRICDACPRVETVVLIAALFRALVTDACETVRATGSAGCDGRHEWLRAATWRAARSGLEGDLIDPVTRLAAPAPAVVRGMLRRLRPTLEEHGDWEAVVSLTEEALARGSAAHRLRTKAAEEDLLAALDDVLAQTRGEVLRPAGSGRGPRRIGATHTRPGGRRDGWTAASA</sequence>
<protein>
    <recommendedName>
        <fullName evidence="5">Putative glutamate--cysteine ligase 2</fullName>
        <ecNumber evidence="5">6.3.2.2</ecNumber>
    </recommendedName>
    <alternativeName>
        <fullName evidence="5">Gamma-glutamylcysteine synthetase 2</fullName>
        <shortName evidence="5">GCS 2</shortName>
        <shortName evidence="5">Gamma-GCS 2</shortName>
    </alternativeName>
</protein>